<dbReference type="Pfam" id="PF01148">
    <property type="entry name" value="CTP_transf_1"/>
    <property type="match status" value="1"/>
</dbReference>
<feature type="transmembrane region" description="Helical" evidence="24">
    <location>
        <begin position="86"/>
        <end position="104"/>
    </location>
</feature>
<dbReference type="AlphaFoldDB" id="A0A1T4M3G3"/>
<dbReference type="Proteomes" id="UP000190423">
    <property type="component" value="Unassembled WGS sequence"/>
</dbReference>
<keyword evidence="12 25" id="KW-0548">Nucleotidyltransferase</keyword>
<dbReference type="EMBL" id="FUWG01000014">
    <property type="protein sequence ID" value="SJZ61482.1"/>
    <property type="molecule type" value="Genomic_DNA"/>
</dbReference>
<keyword evidence="17" id="KW-1208">Phospholipid metabolism</keyword>
<dbReference type="GeneID" id="78317100"/>
<evidence type="ECO:0000256" key="8">
    <source>
        <dbReference type="ARBA" id="ARBA00022475"/>
    </source>
</evidence>
<evidence type="ECO:0000256" key="10">
    <source>
        <dbReference type="ARBA" id="ARBA00022679"/>
    </source>
</evidence>
<evidence type="ECO:0000256" key="21">
    <source>
        <dbReference type="ARBA" id="ARBA00032396"/>
    </source>
</evidence>
<dbReference type="PANTHER" id="PTHR46382">
    <property type="entry name" value="PHOSPHATIDATE CYTIDYLYLTRANSFERASE"/>
    <property type="match status" value="1"/>
</dbReference>
<evidence type="ECO:0000256" key="2">
    <source>
        <dbReference type="ARBA" id="ARBA00004651"/>
    </source>
</evidence>
<evidence type="ECO:0000256" key="9">
    <source>
        <dbReference type="ARBA" id="ARBA00022516"/>
    </source>
</evidence>
<evidence type="ECO:0000256" key="13">
    <source>
        <dbReference type="ARBA" id="ARBA00022989"/>
    </source>
</evidence>
<keyword evidence="16" id="KW-0594">Phospholipid biosynthesis</keyword>
<comment type="catalytic activity">
    <reaction evidence="1">
        <text>a 1,2-diacyl-sn-glycero-3-phosphate + CTP + H(+) = a CDP-1,2-diacyl-sn-glycerol + diphosphate</text>
        <dbReference type="Rhea" id="RHEA:16229"/>
        <dbReference type="ChEBI" id="CHEBI:15378"/>
        <dbReference type="ChEBI" id="CHEBI:33019"/>
        <dbReference type="ChEBI" id="CHEBI:37563"/>
        <dbReference type="ChEBI" id="CHEBI:58332"/>
        <dbReference type="ChEBI" id="CHEBI:58608"/>
        <dbReference type="EC" id="2.7.7.41"/>
    </reaction>
</comment>
<feature type="transmembrane region" description="Helical" evidence="24">
    <location>
        <begin position="116"/>
        <end position="136"/>
    </location>
</feature>
<evidence type="ECO:0000256" key="24">
    <source>
        <dbReference type="SAM" id="Phobius"/>
    </source>
</evidence>
<feature type="transmembrane region" description="Helical" evidence="24">
    <location>
        <begin position="216"/>
        <end position="236"/>
    </location>
</feature>
<accession>A0A1T4M3G3</accession>
<dbReference type="PANTHER" id="PTHR46382:SF1">
    <property type="entry name" value="PHOSPHATIDATE CYTIDYLYLTRANSFERASE"/>
    <property type="match status" value="1"/>
</dbReference>
<keyword evidence="10 25" id="KW-0808">Transferase</keyword>
<dbReference type="GO" id="GO:0016024">
    <property type="term" value="P:CDP-diacylglycerol biosynthetic process"/>
    <property type="evidence" value="ECO:0007669"/>
    <property type="project" value="TreeGrafter"/>
</dbReference>
<comment type="similarity">
    <text evidence="5">Belongs to the CDS family.</text>
</comment>
<keyword evidence="13 24" id="KW-1133">Transmembrane helix</keyword>
<dbReference type="OrthoDB" id="9799199at2"/>
<feature type="transmembrane region" description="Helical" evidence="24">
    <location>
        <begin position="60"/>
        <end position="80"/>
    </location>
</feature>
<keyword evidence="9" id="KW-0444">Lipid biosynthesis</keyword>
<evidence type="ECO:0000256" key="4">
    <source>
        <dbReference type="ARBA" id="ARBA00005189"/>
    </source>
</evidence>
<dbReference type="EC" id="2.7.7.41" evidence="6"/>
<evidence type="ECO:0000256" key="15">
    <source>
        <dbReference type="ARBA" id="ARBA00023136"/>
    </source>
</evidence>
<comment type="pathway">
    <text evidence="4">Lipid metabolism.</text>
</comment>
<keyword evidence="11 24" id="KW-0812">Transmembrane</keyword>
<evidence type="ECO:0000256" key="23">
    <source>
        <dbReference type="ARBA" id="ARBA00033406"/>
    </source>
</evidence>
<keyword evidence="8" id="KW-1003">Cell membrane</keyword>
<feature type="transmembrane region" description="Helical" evidence="24">
    <location>
        <begin position="183"/>
        <end position="204"/>
    </location>
</feature>
<keyword evidence="14" id="KW-0443">Lipid metabolism</keyword>
<evidence type="ECO:0000256" key="17">
    <source>
        <dbReference type="ARBA" id="ARBA00023264"/>
    </source>
</evidence>
<dbReference type="RefSeq" id="WP_078933722.1">
    <property type="nucleotide sequence ID" value="NZ_FUWG01000014.1"/>
</dbReference>
<feature type="transmembrane region" description="Helical" evidence="24">
    <location>
        <begin position="142"/>
        <end position="163"/>
    </location>
</feature>
<sequence>MNKVAQRLLVFFIGIPIVLGIVLLDFYNYLPLNLILVICSATAAAELYKLFSAKTELLPKFLVCTLSALLPLLSYLLVFLKKDIDYSNWAFLVAAMILMAAEVFTHKTFETSNVRIASSIFIVFYSGFLFTFITRMTIQENATVLICVFLFTVFITDSLAWLFGVLLGKNNRGVIAASPNKSIAGFAGGFIGAIATCILAQYLWPAVFSGSYVKGLVLGILCAASGITGDLIESVFKRSAEIKDSGSVIPGRGGLLDSIDSILFTAPIYYVAVYFLF</sequence>
<evidence type="ECO:0000256" key="3">
    <source>
        <dbReference type="ARBA" id="ARBA00005119"/>
    </source>
</evidence>
<keyword evidence="15 24" id="KW-0472">Membrane</keyword>
<gene>
    <name evidence="25" type="ORF">SAMN02745149_01819</name>
</gene>
<evidence type="ECO:0000256" key="19">
    <source>
        <dbReference type="ARBA" id="ARBA00031825"/>
    </source>
</evidence>
<proteinExistence type="inferred from homology"/>
<name>A0A1T4M3G3_TREPO</name>
<evidence type="ECO:0000256" key="22">
    <source>
        <dbReference type="ARBA" id="ARBA00032743"/>
    </source>
</evidence>
<evidence type="ECO:0000256" key="18">
    <source>
        <dbReference type="ARBA" id="ARBA00029893"/>
    </source>
</evidence>
<evidence type="ECO:0000256" key="14">
    <source>
        <dbReference type="ARBA" id="ARBA00023098"/>
    </source>
</evidence>
<feature type="transmembrane region" description="Helical" evidence="24">
    <location>
        <begin position="7"/>
        <end position="24"/>
    </location>
</feature>
<organism evidence="25 26">
    <name type="scientific">Treponema porcinum</name>
    <dbReference type="NCBI Taxonomy" id="261392"/>
    <lineage>
        <taxon>Bacteria</taxon>
        <taxon>Pseudomonadati</taxon>
        <taxon>Spirochaetota</taxon>
        <taxon>Spirochaetia</taxon>
        <taxon>Spirochaetales</taxon>
        <taxon>Treponemataceae</taxon>
        <taxon>Treponema</taxon>
    </lineage>
</organism>
<evidence type="ECO:0000256" key="12">
    <source>
        <dbReference type="ARBA" id="ARBA00022695"/>
    </source>
</evidence>
<evidence type="ECO:0000256" key="7">
    <source>
        <dbReference type="ARBA" id="ARBA00019373"/>
    </source>
</evidence>
<feature type="transmembrane region" description="Helical" evidence="24">
    <location>
        <begin position="256"/>
        <end position="276"/>
    </location>
</feature>
<comment type="subcellular location">
    <subcellularLocation>
        <location evidence="2">Cell membrane</location>
        <topology evidence="2">Multi-pass membrane protein</topology>
    </subcellularLocation>
</comment>
<dbReference type="GO" id="GO:0004605">
    <property type="term" value="F:phosphatidate cytidylyltransferase activity"/>
    <property type="evidence" value="ECO:0007669"/>
    <property type="project" value="UniProtKB-EC"/>
</dbReference>
<dbReference type="STRING" id="261392.SAMN02745149_01819"/>
<reference evidence="25 26" key="1">
    <citation type="submission" date="2017-02" db="EMBL/GenBank/DDBJ databases">
        <authorList>
            <person name="Peterson S.W."/>
        </authorList>
    </citation>
    <scope>NUCLEOTIDE SEQUENCE [LARGE SCALE GENOMIC DNA]</scope>
    <source>
        <strain evidence="25 26">ATCC BAA-908</strain>
    </source>
</reference>
<comment type="pathway">
    <text evidence="3">Phospholipid metabolism; CDP-diacylglycerol biosynthesis; CDP-diacylglycerol from sn-glycerol 3-phosphate: step 3/3.</text>
</comment>
<evidence type="ECO:0000256" key="16">
    <source>
        <dbReference type="ARBA" id="ARBA00023209"/>
    </source>
</evidence>
<evidence type="ECO:0000256" key="5">
    <source>
        <dbReference type="ARBA" id="ARBA00010185"/>
    </source>
</evidence>
<dbReference type="GO" id="GO:0005886">
    <property type="term" value="C:plasma membrane"/>
    <property type="evidence" value="ECO:0007669"/>
    <property type="project" value="UniProtKB-SubCell"/>
</dbReference>
<keyword evidence="26" id="KW-1185">Reference proteome</keyword>
<evidence type="ECO:0000313" key="26">
    <source>
        <dbReference type="Proteomes" id="UP000190423"/>
    </source>
</evidence>
<evidence type="ECO:0000256" key="1">
    <source>
        <dbReference type="ARBA" id="ARBA00001698"/>
    </source>
</evidence>
<evidence type="ECO:0000256" key="11">
    <source>
        <dbReference type="ARBA" id="ARBA00022692"/>
    </source>
</evidence>
<evidence type="ECO:0000256" key="20">
    <source>
        <dbReference type="ARBA" id="ARBA00032253"/>
    </source>
</evidence>
<evidence type="ECO:0000256" key="6">
    <source>
        <dbReference type="ARBA" id="ARBA00012487"/>
    </source>
</evidence>
<protein>
    <recommendedName>
        <fullName evidence="7">Phosphatidate cytidylyltransferase</fullName>
        <ecNumber evidence="6">2.7.7.41</ecNumber>
    </recommendedName>
    <alternativeName>
        <fullName evidence="20">CDP-DAG synthase</fullName>
    </alternativeName>
    <alternativeName>
        <fullName evidence="22">CDP-DG synthase</fullName>
    </alternativeName>
    <alternativeName>
        <fullName evidence="18">CDP-diacylglycerol synthase</fullName>
    </alternativeName>
    <alternativeName>
        <fullName evidence="21">CDP-diglyceride pyrophosphorylase</fullName>
    </alternativeName>
    <alternativeName>
        <fullName evidence="23">CDP-diglyceride synthase</fullName>
    </alternativeName>
    <alternativeName>
        <fullName evidence="19">CTP:phosphatidate cytidylyltransferase</fullName>
    </alternativeName>
</protein>
<evidence type="ECO:0000313" key="25">
    <source>
        <dbReference type="EMBL" id="SJZ61482.1"/>
    </source>
</evidence>